<keyword evidence="2" id="KW-1185">Reference proteome</keyword>
<dbReference type="Proteomes" id="UP001188597">
    <property type="component" value="Unassembled WGS sequence"/>
</dbReference>
<dbReference type="AlphaFoldDB" id="A0AA88S322"/>
<reference evidence="1" key="1">
    <citation type="submission" date="2022-12" db="EMBL/GenBank/DDBJ databases">
        <title>Draft genome assemblies for two species of Escallonia (Escalloniales).</title>
        <authorList>
            <person name="Chanderbali A."/>
            <person name="Dervinis C."/>
            <person name="Anghel I."/>
            <person name="Soltis D."/>
            <person name="Soltis P."/>
            <person name="Zapata F."/>
        </authorList>
    </citation>
    <scope>NUCLEOTIDE SEQUENCE</scope>
    <source>
        <strain evidence="1">UCBG64.0493</strain>
        <tissue evidence="1">Leaf</tissue>
    </source>
</reference>
<sequence length="106" mass="11798">MKELNQYKKVLLLMQMFSAALVDSASFKLDREPKTALDSKSTRYGPGCGGKDMLVAEPPVQGGMRERDQLCFCLPHGGFPRWGLQGFAPQMLLQDKLLSAYRVSSN</sequence>
<gene>
    <name evidence="1" type="ORF">RJ639_026561</name>
</gene>
<evidence type="ECO:0000313" key="1">
    <source>
        <dbReference type="EMBL" id="KAK2996939.1"/>
    </source>
</evidence>
<dbReference type="EMBL" id="JAVXUP010004573">
    <property type="protein sequence ID" value="KAK2996939.1"/>
    <property type="molecule type" value="Genomic_DNA"/>
</dbReference>
<evidence type="ECO:0000313" key="2">
    <source>
        <dbReference type="Proteomes" id="UP001188597"/>
    </source>
</evidence>
<protein>
    <submittedName>
        <fullName evidence="1">Uncharacterized protein</fullName>
    </submittedName>
</protein>
<proteinExistence type="predicted"/>
<comment type="caution">
    <text evidence="1">The sequence shown here is derived from an EMBL/GenBank/DDBJ whole genome shotgun (WGS) entry which is preliminary data.</text>
</comment>
<name>A0AA88S322_9ASTE</name>
<organism evidence="1 2">
    <name type="scientific">Escallonia herrerae</name>
    <dbReference type="NCBI Taxonomy" id="1293975"/>
    <lineage>
        <taxon>Eukaryota</taxon>
        <taxon>Viridiplantae</taxon>
        <taxon>Streptophyta</taxon>
        <taxon>Embryophyta</taxon>
        <taxon>Tracheophyta</taxon>
        <taxon>Spermatophyta</taxon>
        <taxon>Magnoliopsida</taxon>
        <taxon>eudicotyledons</taxon>
        <taxon>Gunneridae</taxon>
        <taxon>Pentapetalae</taxon>
        <taxon>asterids</taxon>
        <taxon>campanulids</taxon>
        <taxon>Escalloniales</taxon>
        <taxon>Escalloniaceae</taxon>
        <taxon>Escallonia</taxon>
    </lineage>
</organism>
<accession>A0AA88S322</accession>